<gene>
    <name evidence="1" type="ORF">ACFQZP_13630</name>
</gene>
<sequence>MEGAGRPAAADAVRRRIGWKYGLGLELDDPGFDYSVLCEFRAHLSEGDAAERLLQVMLQRLVEAGLLKAGGRQRTDSTHVPAAVRNLGRLELVGESLRAAGGDPAPGLGPSVLLGFQGNAAVA</sequence>
<dbReference type="EMBL" id="JBHTEC010000001">
    <property type="protein sequence ID" value="MFD0282708.1"/>
    <property type="molecule type" value="Genomic_DNA"/>
</dbReference>
<dbReference type="Proteomes" id="UP001596957">
    <property type="component" value="Unassembled WGS sequence"/>
</dbReference>
<accession>A0ABW2VHD1</accession>
<name>A0ABW2VHD1_9ACTN</name>
<reference evidence="2" key="1">
    <citation type="journal article" date="2019" name="Int. J. Syst. Evol. Microbiol.">
        <title>The Global Catalogue of Microorganisms (GCM) 10K type strain sequencing project: providing services to taxonomists for standard genome sequencing and annotation.</title>
        <authorList>
            <consortium name="The Broad Institute Genomics Platform"/>
            <consortium name="The Broad Institute Genome Sequencing Center for Infectious Disease"/>
            <person name="Wu L."/>
            <person name="Ma J."/>
        </authorList>
    </citation>
    <scope>NUCLEOTIDE SEQUENCE [LARGE SCALE GENOMIC DNA]</scope>
    <source>
        <strain evidence="2">CGMCC 4.7198</strain>
    </source>
</reference>
<proteinExistence type="predicted"/>
<evidence type="ECO:0000313" key="1">
    <source>
        <dbReference type="EMBL" id="MFD0282708.1"/>
    </source>
</evidence>
<protein>
    <submittedName>
        <fullName evidence="1">Transposase</fullName>
    </submittedName>
</protein>
<evidence type="ECO:0000313" key="2">
    <source>
        <dbReference type="Proteomes" id="UP001596957"/>
    </source>
</evidence>
<organism evidence="1 2">
    <name type="scientific">Streptomyces lutosisoli</name>
    <dbReference type="NCBI Taxonomy" id="2665721"/>
    <lineage>
        <taxon>Bacteria</taxon>
        <taxon>Bacillati</taxon>
        <taxon>Actinomycetota</taxon>
        <taxon>Actinomycetes</taxon>
        <taxon>Kitasatosporales</taxon>
        <taxon>Streptomycetaceae</taxon>
        <taxon>Streptomyces</taxon>
    </lineage>
</organism>
<comment type="caution">
    <text evidence="1">The sequence shown here is derived from an EMBL/GenBank/DDBJ whole genome shotgun (WGS) entry which is preliminary data.</text>
</comment>
<dbReference type="RefSeq" id="WP_381300912.1">
    <property type="nucleotide sequence ID" value="NZ_JBHTEC010000001.1"/>
</dbReference>
<keyword evidence="2" id="KW-1185">Reference proteome</keyword>